<gene>
    <name evidence="2" type="ORF">EUBVEN_00469</name>
</gene>
<name>A5Z463_9FIRM</name>
<dbReference type="EMBL" id="AAVL02000026">
    <property type="protein sequence ID" value="EDM52273.1"/>
    <property type="molecule type" value="Genomic_DNA"/>
</dbReference>
<dbReference type="HOGENOM" id="CLU_2301644_0_0_9"/>
<reference evidence="2 3" key="1">
    <citation type="submission" date="2007-03" db="EMBL/GenBank/DDBJ databases">
        <authorList>
            <person name="Fulton L."/>
            <person name="Clifton S."/>
            <person name="Fulton B."/>
            <person name="Xu J."/>
            <person name="Minx P."/>
            <person name="Pepin K.H."/>
            <person name="Johnson M."/>
            <person name="Thiruvilangam P."/>
            <person name="Bhonagiri V."/>
            <person name="Nash W.E."/>
            <person name="Mardis E.R."/>
            <person name="Wilson R.K."/>
        </authorList>
    </citation>
    <scope>NUCLEOTIDE SEQUENCE [LARGE SCALE GENOMIC DNA]</scope>
    <source>
        <strain evidence="2 3">ATCC 27560</strain>
    </source>
</reference>
<dbReference type="RefSeq" id="WP_005359708.1">
    <property type="nucleotide sequence ID" value="NZ_DS264268.1"/>
</dbReference>
<comment type="caution">
    <text evidence="2">The sequence shown here is derived from an EMBL/GenBank/DDBJ whole genome shotgun (WGS) entry which is preliminary data.</text>
</comment>
<evidence type="ECO:0000256" key="1">
    <source>
        <dbReference type="SAM" id="Phobius"/>
    </source>
</evidence>
<keyword evidence="1" id="KW-0812">Transmembrane</keyword>
<accession>A5Z463</accession>
<protein>
    <submittedName>
        <fullName evidence="2">Uncharacterized protein</fullName>
    </submittedName>
</protein>
<keyword evidence="1" id="KW-1133">Transmembrane helix</keyword>
<evidence type="ECO:0000313" key="2">
    <source>
        <dbReference type="EMBL" id="EDM52273.1"/>
    </source>
</evidence>
<proteinExistence type="predicted"/>
<reference evidence="2 3" key="2">
    <citation type="submission" date="2007-04" db="EMBL/GenBank/DDBJ databases">
        <title>Draft genome sequence of Eubacterium ventriosum (ATCC 27560).</title>
        <authorList>
            <person name="Sudarsanam P."/>
            <person name="Ley R."/>
            <person name="Guruge J."/>
            <person name="Turnbaugh P.J."/>
            <person name="Mahowald M."/>
            <person name="Liep D."/>
            <person name="Gordon J."/>
        </authorList>
    </citation>
    <scope>NUCLEOTIDE SEQUENCE [LARGE SCALE GENOMIC DNA]</scope>
    <source>
        <strain evidence="2 3">ATCC 27560</strain>
    </source>
</reference>
<feature type="transmembrane region" description="Helical" evidence="1">
    <location>
        <begin position="7"/>
        <end position="32"/>
    </location>
</feature>
<dbReference type="STRING" id="411463.EUBVEN_00469"/>
<organism evidence="2 3">
    <name type="scientific">Eubacterium ventriosum ATCC 27560</name>
    <dbReference type="NCBI Taxonomy" id="411463"/>
    <lineage>
        <taxon>Bacteria</taxon>
        <taxon>Bacillati</taxon>
        <taxon>Bacillota</taxon>
        <taxon>Clostridia</taxon>
        <taxon>Eubacteriales</taxon>
        <taxon>Eubacteriaceae</taxon>
        <taxon>Eubacterium</taxon>
    </lineage>
</organism>
<dbReference type="Proteomes" id="UP000006000">
    <property type="component" value="Unassembled WGS sequence"/>
</dbReference>
<evidence type="ECO:0000313" key="3">
    <source>
        <dbReference type="Proteomes" id="UP000006000"/>
    </source>
</evidence>
<dbReference type="AlphaFoldDB" id="A5Z463"/>
<sequence length="100" mass="11866">MKTAITVILIIVAVAAVLFFLPLIIMFFSYVFGIDMDEDGGLHECIGCPNESDYCTEECRIYKKYQKRLARMEEDKEQERYLQEYAKRKQEKKNRKEGKR</sequence>
<keyword evidence="1" id="KW-0472">Membrane</keyword>